<name>A0A498N8G0_LABRO</name>
<dbReference type="EMBL" id="QBIY01011909">
    <property type="protein sequence ID" value="RXN27984.1"/>
    <property type="molecule type" value="Genomic_DNA"/>
</dbReference>
<dbReference type="AlphaFoldDB" id="A0A498N8G0"/>
<accession>A0A498N8G0</accession>
<protein>
    <submittedName>
        <fullName evidence="1">Uncharacterized protein</fullName>
    </submittedName>
</protein>
<evidence type="ECO:0000313" key="2">
    <source>
        <dbReference type="Proteomes" id="UP000290572"/>
    </source>
</evidence>
<gene>
    <name evidence="1" type="ORF">ROHU_019629</name>
</gene>
<proteinExistence type="predicted"/>
<evidence type="ECO:0000313" key="1">
    <source>
        <dbReference type="EMBL" id="RXN27984.1"/>
    </source>
</evidence>
<organism evidence="1 2">
    <name type="scientific">Labeo rohita</name>
    <name type="common">Indian major carp</name>
    <name type="synonym">Cyprinus rohita</name>
    <dbReference type="NCBI Taxonomy" id="84645"/>
    <lineage>
        <taxon>Eukaryota</taxon>
        <taxon>Metazoa</taxon>
        <taxon>Chordata</taxon>
        <taxon>Craniata</taxon>
        <taxon>Vertebrata</taxon>
        <taxon>Euteleostomi</taxon>
        <taxon>Actinopterygii</taxon>
        <taxon>Neopterygii</taxon>
        <taxon>Teleostei</taxon>
        <taxon>Ostariophysi</taxon>
        <taxon>Cypriniformes</taxon>
        <taxon>Cyprinidae</taxon>
        <taxon>Labeoninae</taxon>
        <taxon>Labeonini</taxon>
        <taxon>Labeo</taxon>
    </lineage>
</organism>
<sequence>MHCLSSTVRWITLPTRGLCLRRAKLEIYDSLQLQPYFTATSCFQLFIFCDEVNRRGLSAPRDSPVDFLKRVVDVAP</sequence>
<reference evidence="1 2" key="1">
    <citation type="submission" date="2018-03" db="EMBL/GenBank/DDBJ databases">
        <title>Draft genome sequence of Rohu Carp (Labeo rohita).</title>
        <authorList>
            <person name="Das P."/>
            <person name="Kushwaha B."/>
            <person name="Joshi C.G."/>
            <person name="Kumar D."/>
            <person name="Nagpure N.S."/>
            <person name="Sahoo L."/>
            <person name="Das S.P."/>
            <person name="Bit A."/>
            <person name="Patnaik S."/>
            <person name="Meher P.K."/>
            <person name="Jayasankar P."/>
            <person name="Koringa P.G."/>
            <person name="Patel N.V."/>
            <person name="Hinsu A.T."/>
            <person name="Kumar R."/>
            <person name="Pandey M."/>
            <person name="Agarwal S."/>
            <person name="Srivastava S."/>
            <person name="Singh M."/>
            <person name="Iquebal M.A."/>
            <person name="Jaiswal S."/>
            <person name="Angadi U.B."/>
            <person name="Kumar N."/>
            <person name="Raza M."/>
            <person name="Shah T.M."/>
            <person name="Rai A."/>
            <person name="Jena J.K."/>
        </authorList>
    </citation>
    <scope>NUCLEOTIDE SEQUENCE [LARGE SCALE GENOMIC DNA]</scope>
    <source>
        <strain evidence="1">DASCIFA01</strain>
        <tissue evidence="1">Testis</tissue>
    </source>
</reference>
<keyword evidence="2" id="KW-1185">Reference proteome</keyword>
<comment type="caution">
    <text evidence="1">The sequence shown here is derived from an EMBL/GenBank/DDBJ whole genome shotgun (WGS) entry which is preliminary data.</text>
</comment>
<dbReference type="Proteomes" id="UP000290572">
    <property type="component" value="Unassembled WGS sequence"/>
</dbReference>